<accession>A0A8H6VGS2</accession>
<proteinExistence type="predicted"/>
<dbReference type="InterPro" id="IPR036770">
    <property type="entry name" value="Ankyrin_rpt-contain_sf"/>
</dbReference>
<evidence type="ECO:0000256" key="3">
    <source>
        <dbReference type="PROSITE-ProRule" id="PRU00023"/>
    </source>
</evidence>
<dbReference type="PANTHER" id="PTHR24171:SF9">
    <property type="entry name" value="ANKYRIN REPEAT DOMAIN-CONTAINING PROTEIN 39"/>
    <property type="match status" value="1"/>
</dbReference>
<feature type="repeat" description="ANK" evidence="3">
    <location>
        <begin position="72"/>
        <end position="104"/>
    </location>
</feature>
<dbReference type="PROSITE" id="PS50297">
    <property type="entry name" value="ANK_REP_REGION"/>
    <property type="match status" value="1"/>
</dbReference>
<dbReference type="Gene3D" id="1.25.40.20">
    <property type="entry name" value="Ankyrin repeat-containing domain"/>
    <property type="match status" value="1"/>
</dbReference>
<sequence>MGLPQQSQAEASSTNAPAPTTQPSSKAISASQLPPEALDLATKLFDFARTGQTSSLDQYISAGIPVNLTNHKGDTLLMLAAYHGHLETSKMLVEKGADLDILNDRGQSIVAGAVFKGYEEVVRLLAESGADLAAGQPNAIEAARMFQRGGMLRLFGVEE</sequence>
<evidence type="ECO:0000256" key="1">
    <source>
        <dbReference type="ARBA" id="ARBA00022737"/>
    </source>
</evidence>
<gene>
    <name evidence="5" type="ORF">HII31_06833</name>
</gene>
<dbReference type="Proteomes" id="UP000660729">
    <property type="component" value="Unassembled WGS sequence"/>
</dbReference>
<dbReference type="SMART" id="SM00248">
    <property type="entry name" value="ANK"/>
    <property type="match status" value="2"/>
</dbReference>
<dbReference type="OrthoDB" id="366390at2759"/>
<keyword evidence="1" id="KW-0677">Repeat</keyword>
<dbReference type="InterPro" id="IPR002110">
    <property type="entry name" value="Ankyrin_rpt"/>
</dbReference>
<dbReference type="PANTHER" id="PTHR24171">
    <property type="entry name" value="ANKYRIN REPEAT DOMAIN-CONTAINING PROTEIN 39-RELATED"/>
    <property type="match status" value="1"/>
</dbReference>
<keyword evidence="6" id="KW-1185">Reference proteome</keyword>
<dbReference type="Pfam" id="PF12796">
    <property type="entry name" value="Ank_2"/>
    <property type="match status" value="1"/>
</dbReference>
<evidence type="ECO:0000256" key="2">
    <source>
        <dbReference type="ARBA" id="ARBA00023043"/>
    </source>
</evidence>
<name>A0A8H6VGS2_9PEZI</name>
<organism evidence="5 6">
    <name type="scientific">Pseudocercospora fuligena</name>
    <dbReference type="NCBI Taxonomy" id="685502"/>
    <lineage>
        <taxon>Eukaryota</taxon>
        <taxon>Fungi</taxon>
        <taxon>Dikarya</taxon>
        <taxon>Ascomycota</taxon>
        <taxon>Pezizomycotina</taxon>
        <taxon>Dothideomycetes</taxon>
        <taxon>Dothideomycetidae</taxon>
        <taxon>Mycosphaerellales</taxon>
        <taxon>Mycosphaerellaceae</taxon>
        <taxon>Pseudocercospora</taxon>
    </lineage>
</organism>
<evidence type="ECO:0000313" key="5">
    <source>
        <dbReference type="EMBL" id="KAF7191788.1"/>
    </source>
</evidence>
<reference evidence="5" key="1">
    <citation type="submission" date="2020-04" db="EMBL/GenBank/DDBJ databases">
        <title>Draft genome resource of the tomato pathogen Pseudocercospora fuligena.</title>
        <authorList>
            <person name="Zaccaron A."/>
        </authorList>
    </citation>
    <scope>NUCLEOTIDE SEQUENCE</scope>
    <source>
        <strain evidence="5">PF001</strain>
    </source>
</reference>
<dbReference type="PROSITE" id="PS50088">
    <property type="entry name" value="ANK_REPEAT"/>
    <property type="match status" value="1"/>
</dbReference>
<dbReference type="PRINTS" id="PR01415">
    <property type="entry name" value="ANKYRIN"/>
</dbReference>
<dbReference type="AlphaFoldDB" id="A0A8H6VGS2"/>
<dbReference type="SUPFAM" id="SSF48403">
    <property type="entry name" value="Ankyrin repeat"/>
    <property type="match status" value="1"/>
</dbReference>
<dbReference type="EMBL" id="JABCIY010000155">
    <property type="protein sequence ID" value="KAF7191788.1"/>
    <property type="molecule type" value="Genomic_DNA"/>
</dbReference>
<evidence type="ECO:0000313" key="6">
    <source>
        <dbReference type="Proteomes" id="UP000660729"/>
    </source>
</evidence>
<feature type="region of interest" description="Disordered" evidence="4">
    <location>
        <begin position="1"/>
        <end position="31"/>
    </location>
</feature>
<evidence type="ECO:0000256" key="4">
    <source>
        <dbReference type="SAM" id="MobiDB-lite"/>
    </source>
</evidence>
<keyword evidence="2 3" id="KW-0040">ANK repeat</keyword>
<comment type="caution">
    <text evidence="5">The sequence shown here is derived from an EMBL/GenBank/DDBJ whole genome shotgun (WGS) entry which is preliminary data.</text>
</comment>
<protein>
    <submittedName>
        <fullName evidence="5">Putative ankyrin repeat protein</fullName>
    </submittedName>
</protein>